<dbReference type="InterPro" id="IPR010105">
    <property type="entry name" value="TonB_sidphr_rcpt"/>
</dbReference>
<evidence type="ECO:0000256" key="1">
    <source>
        <dbReference type="ARBA" id="ARBA00004571"/>
    </source>
</evidence>
<dbReference type="InterPro" id="IPR039426">
    <property type="entry name" value="TonB-dep_rcpt-like"/>
</dbReference>
<evidence type="ECO:0000256" key="9">
    <source>
        <dbReference type="ARBA" id="ARBA00023237"/>
    </source>
</evidence>
<dbReference type="EMBL" id="JBDPZN010000006">
    <property type="protein sequence ID" value="MEO3683565.1"/>
    <property type="molecule type" value="Genomic_DNA"/>
</dbReference>
<dbReference type="InterPro" id="IPR036942">
    <property type="entry name" value="Beta-barrel_TonB_sf"/>
</dbReference>
<evidence type="ECO:0000259" key="14">
    <source>
        <dbReference type="Pfam" id="PF07715"/>
    </source>
</evidence>
<keyword evidence="16" id="KW-1185">Reference proteome</keyword>
<dbReference type="InterPro" id="IPR000531">
    <property type="entry name" value="Beta-barrel_TonB"/>
</dbReference>
<feature type="chain" id="PRO_5047025245" evidence="12">
    <location>
        <begin position="27"/>
        <end position="701"/>
    </location>
</feature>
<evidence type="ECO:0000256" key="4">
    <source>
        <dbReference type="ARBA" id="ARBA00022452"/>
    </source>
</evidence>
<evidence type="ECO:0000259" key="13">
    <source>
        <dbReference type="Pfam" id="PF00593"/>
    </source>
</evidence>
<dbReference type="PROSITE" id="PS52016">
    <property type="entry name" value="TONB_DEPENDENT_REC_3"/>
    <property type="match status" value="1"/>
</dbReference>
<keyword evidence="12" id="KW-0732">Signal</keyword>
<feature type="domain" description="TonB-dependent receptor plug" evidence="14">
    <location>
        <begin position="65"/>
        <end position="164"/>
    </location>
</feature>
<evidence type="ECO:0000256" key="2">
    <source>
        <dbReference type="ARBA" id="ARBA00009810"/>
    </source>
</evidence>
<dbReference type="Proteomes" id="UP001477278">
    <property type="component" value="Unassembled WGS sequence"/>
</dbReference>
<comment type="similarity">
    <text evidence="2 10 11">Belongs to the TonB-dependent receptor family.</text>
</comment>
<feature type="domain" description="TonB-dependent receptor-like beta-barrel" evidence="13">
    <location>
        <begin position="239"/>
        <end position="672"/>
    </location>
</feature>
<evidence type="ECO:0000256" key="7">
    <source>
        <dbReference type="ARBA" id="ARBA00023136"/>
    </source>
</evidence>
<comment type="caution">
    <text evidence="15">The sequence shown here is derived from an EMBL/GenBank/DDBJ whole genome shotgun (WGS) entry which is preliminary data.</text>
</comment>
<dbReference type="Gene3D" id="2.40.170.20">
    <property type="entry name" value="TonB-dependent receptor, beta-barrel domain"/>
    <property type="match status" value="1"/>
</dbReference>
<comment type="subcellular location">
    <subcellularLocation>
        <location evidence="1 10">Cell outer membrane</location>
        <topology evidence="1 10">Multi-pass membrane protein</topology>
    </subcellularLocation>
</comment>
<evidence type="ECO:0000256" key="6">
    <source>
        <dbReference type="ARBA" id="ARBA00023077"/>
    </source>
</evidence>
<dbReference type="NCBIfam" id="TIGR01783">
    <property type="entry name" value="TonB-siderophor"/>
    <property type="match status" value="1"/>
</dbReference>
<gene>
    <name evidence="15" type="ORF">ABHN84_14900</name>
</gene>
<dbReference type="PANTHER" id="PTHR32552">
    <property type="entry name" value="FERRICHROME IRON RECEPTOR-RELATED"/>
    <property type="match status" value="1"/>
</dbReference>
<evidence type="ECO:0000256" key="10">
    <source>
        <dbReference type="PROSITE-ProRule" id="PRU01360"/>
    </source>
</evidence>
<keyword evidence="7 10" id="KW-0472">Membrane</keyword>
<keyword evidence="4 10" id="KW-1134">Transmembrane beta strand</keyword>
<evidence type="ECO:0000313" key="15">
    <source>
        <dbReference type="EMBL" id="MEO3683565.1"/>
    </source>
</evidence>
<dbReference type="RefSeq" id="WP_347690536.1">
    <property type="nucleotide sequence ID" value="NZ_JBDPZN010000006.1"/>
</dbReference>
<reference evidence="15 16" key="1">
    <citation type="submission" date="2024-05" db="EMBL/GenBank/DDBJ databases">
        <title>Genome sequencing of Marine Estuary Bacteria, Shewanella vesiculosa and S. baltica, and Pseudomonas syringae.</title>
        <authorList>
            <person name="Gurung A."/>
            <person name="Maclea K.S."/>
        </authorList>
    </citation>
    <scope>NUCLEOTIDE SEQUENCE [LARGE SCALE GENOMIC DNA]</scope>
    <source>
        <strain evidence="15 16">1A</strain>
    </source>
</reference>
<organism evidence="15 16">
    <name type="scientific">Shewanella vesiculosa</name>
    <dbReference type="NCBI Taxonomy" id="518738"/>
    <lineage>
        <taxon>Bacteria</taxon>
        <taxon>Pseudomonadati</taxon>
        <taxon>Pseudomonadota</taxon>
        <taxon>Gammaproteobacteria</taxon>
        <taxon>Alteromonadales</taxon>
        <taxon>Shewanellaceae</taxon>
        <taxon>Shewanella</taxon>
    </lineage>
</organism>
<protein>
    <submittedName>
        <fullName evidence="15">TonB-dependent siderophore receptor</fullName>
    </submittedName>
</protein>
<evidence type="ECO:0000256" key="12">
    <source>
        <dbReference type="SAM" id="SignalP"/>
    </source>
</evidence>
<sequence length="701" mass="77687">MKPKHIFALSTLVLAMGFVVQPFALAAEQQQNADNNDQNIEKIQILGVRYKRVSQGATGLTMEINETPQSISVVTNDQITNFGANNLNDVLRLATGINVEEWETNRTQYTSRGFEIKSTQIDGVGLPNDWGIVTGAMEAYGYEKIEVIRGANGLLTGIGNSAGTINYVRKRPTNENEGEVGISYGSDDFKRVQADYSALLTESGSWAGRVVAVVEDKGSYLDGLENDRGYLYAVVDGQLTDNSTLTLGFSYQDANTDGNTWGGLVFNYTDGTQAEWDTSATTSQDWTMWDTINTTAFVEYTYILPNDWDLKVAYNHQGLEDQSKLFYASGTIDKETGLGLMGSPGRYDTEFSADILDITTIGHYGLFGQDHELTLGLSGSKSKKYMYQHPFDYTATPAYGPTQAFPYDLDAIPEPEWADKIEYSDIDVSLLRAYGSTKFNINDSLFVVAGFNAIKYTREGINSGVDIDNDESELSPYAGVVYSITENINTYFSYSDIYQPQEQYDYDGYFLDPTKGVNYELGLKTLWLDNDLMATFALFSAEQNNLASYAGLNANGNYFYKGVNVESKGFEVEVTGRITDNLNAVFAYTLLDIEDDNGAEANEWAARNVVNFSMDYTIPQLPEVSVGLGGRWQSETKNVDPKVEQDAYLVVNAFASWNISDDLNLRANINNLTDEKYITSLATIGYYGAPVNGSVNLTYRF</sequence>
<dbReference type="InterPro" id="IPR012910">
    <property type="entry name" value="Plug_dom"/>
</dbReference>
<keyword evidence="5 10" id="KW-0812">Transmembrane</keyword>
<dbReference type="SUPFAM" id="SSF56935">
    <property type="entry name" value="Porins"/>
    <property type="match status" value="1"/>
</dbReference>
<proteinExistence type="inferred from homology"/>
<dbReference type="PANTHER" id="PTHR32552:SF74">
    <property type="entry name" value="HYDROXAMATE SIDEROPHORE RECEPTOR FHUE"/>
    <property type="match status" value="1"/>
</dbReference>
<evidence type="ECO:0000313" key="16">
    <source>
        <dbReference type="Proteomes" id="UP001477278"/>
    </source>
</evidence>
<dbReference type="InterPro" id="IPR037066">
    <property type="entry name" value="Plug_dom_sf"/>
</dbReference>
<dbReference type="Pfam" id="PF07715">
    <property type="entry name" value="Plug"/>
    <property type="match status" value="1"/>
</dbReference>
<keyword evidence="9 10" id="KW-0998">Cell outer membrane</keyword>
<evidence type="ECO:0000256" key="11">
    <source>
        <dbReference type="RuleBase" id="RU003357"/>
    </source>
</evidence>
<keyword evidence="8 15" id="KW-0675">Receptor</keyword>
<evidence type="ECO:0000256" key="5">
    <source>
        <dbReference type="ARBA" id="ARBA00022692"/>
    </source>
</evidence>
<evidence type="ECO:0000256" key="3">
    <source>
        <dbReference type="ARBA" id="ARBA00022448"/>
    </source>
</evidence>
<name>A0ABV0FSK1_9GAMM</name>
<dbReference type="Gene3D" id="2.170.130.10">
    <property type="entry name" value="TonB-dependent receptor, plug domain"/>
    <property type="match status" value="1"/>
</dbReference>
<dbReference type="Pfam" id="PF00593">
    <property type="entry name" value="TonB_dep_Rec_b-barrel"/>
    <property type="match status" value="1"/>
</dbReference>
<evidence type="ECO:0000256" key="8">
    <source>
        <dbReference type="ARBA" id="ARBA00023170"/>
    </source>
</evidence>
<dbReference type="CDD" id="cd01347">
    <property type="entry name" value="ligand_gated_channel"/>
    <property type="match status" value="1"/>
</dbReference>
<feature type="signal peptide" evidence="12">
    <location>
        <begin position="1"/>
        <end position="26"/>
    </location>
</feature>
<keyword evidence="6 11" id="KW-0798">TonB box</keyword>
<accession>A0ABV0FSK1</accession>
<keyword evidence="3 10" id="KW-0813">Transport</keyword>